<comment type="caution">
    <text evidence="1">The sequence shown here is derived from an EMBL/GenBank/DDBJ whole genome shotgun (WGS) entry which is preliminary data.</text>
</comment>
<dbReference type="InterPro" id="IPR004590">
    <property type="entry name" value="ssDNA_annealing_RecT"/>
</dbReference>
<proteinExistence type="predicted"/>
<sequence length="345" mass="38704">MSNQALQLVNSVQGKFVQIAQEHNLVTWQKESQFALQALQTNGTLATCAPETIQNAIINVASVGLTLNPADGYAYLVPEYSKPNKRNECQLRISFKGLIKLATDTGAIKWVKADVVKAADTFEYRGLNQMPEHKMNPVSDRGDSIGVYCVAKTNEDEYLVDMAPWDEVMKAKEAAKTKMVWDKWPDEMAKKFIIKRASKQWPKTEQSAVLHNAIDVINQVEGSVPISAYTADQKEAFDAMLEAEDSIGLELYYREFKSNDNEQTWVDLYNSGEQGQKVKLKGKVNELLRIGFELVQNVHDALDNDDNLAALECIDDITDHGKKLLWNALDTEEQTKLLGMIEKAA</sequence>
<dbReference type="InterPro" id="IPR018330">
    <property type="entry name" value="RecT_fam"/>
</dbReference>
<gene>
    <name evidence="1" type="ORF">BOW52_10745</name>
</gene>
<evidence type="ECO:0008006" key="3">
    <source>
        <dbReference type="Google" id="ProtNLM"/>
    </source>
</evidence>
<evidence type="ECO:0000313" key="2">
    <source>
        <dbReference type="Proteomes" id="UP000190198"/>
    </source>
</evidence>
<dbReference type="GO" id="GO:0003677">
    <property type="term" value="F:DNA binding"/>
    <property type="evidence" value="ECO:0007669"/>
    <property type="project" value="InterPro"/>
</dbReference>
<dbReference type="OrthoDB" id="5124088at2"/>
<dbReference type="AlphaFoldDB" id="A0A1T2KUG1"/>
<dbReference type="GO" id="GO:0006259">
    <property type="term" value="P:DNA metabolic process"/>
    <property type="evidence" value="ECO:0007669"/>
    <property type="project" value="InterPro"/>
</dbReference>
<dbReference type="Proteomes" id="UP000190198">
    <property type="component" value="Unassembled WGS sequence"/>
</dbReference>
<dbReference type="Pfam" id="PF03837">
    <property type="entry name" value="RecT"/>
    <property type="match status" value="1"/>
</dbReference>
<dbReference type="NCBIfam" id="TIGR00616">
    <property type="entry name" value="rect"/>
    <property type="match status" value="1"/>
</dbReference>
<dbReference type="EMBL" id="MPRK01000326">
    <property type="protein sequence ID" value="OOZ36499.1"/>
    <property type="molecule type" value="Genomic_DNA"/>
</dbReference>
<reference evidence="1 2" key="1">
    <citation type="submission" date="2016-11" db="EMBL/GenBank/DDBJ databases">
        <title>Mixed transmission modes and dynamic genome evolution in an obligate animal-bacterial symbiosis.</title>
        <authorList>
            <person name="Russell S.L."/>
            <person name="Corbett-Detig R.B."/>
            <person name="Cavanaugh C.M."/>
        </authorList>
    </citation>
    <scope>NUCLEOTIDE SEQUENCE [LARGE SCALE GENOMIC DNA]</scope>
    <source>
        <strain evidence="1">Sp-SM6</strain>
    </source>
</reference>
<evidence type="ECO:0000313" key="1">
    <source>
        <dbReference type="EMBL" id="OOZ36499.1"/>
    </source>
</evidence>
<protein>
    <recommendedName>
        <fullName evidence="3">Recombinase RecT</fullName>
    </recommendedName>
</protein>
<name>A0A1T2KUG1_9GAMM</name>
<keyword evidence="2" id="KW-1185">Reference proteome</keyword>
<dbReference type="RefSeq" id="WP_078477690.1">
    <property type="nucleotide sequence ID" value="NZ_MPRK01000326.1"/>
</dbReference>
<organism evidence="1 2">
    <name type="scientific">Solemya elarraichensis gill symbiont</name>
    <dbReference type="NCBI Taxonomy" id="1918949"/>
    <lineage>
        <taxon>Bacteria</taxon>
        <taxon>Pseudomonadati</taxon>
        <taxon>Pseudomonadota</taxon>
        <taxon>Gammaproteobacteria</taxon>
        <taxon>sulfur-oxidizing symbionts</taxon>
    </lineage>
</organism>
<accession>A0A1T2KUG1</accession>